<evidence type="ECO:0000256" key="3">
    <source>
        <dbReference type="ARBA" id="ARBA00022617"/>
    </source>
</evidence>
<dbReference type="InterPro" id="IPR002974">
    <property type="entry name" value="Cyt_P450_E_CYP52_ascomycetes"/>
</dbReference>
<dbReference type="InterPro" id="IPR002402">
    <property type="entry name" value="Cyt_P450_E_grp-II"/>
</dbReference>
<evidence type="ECO:0000256" key="7">
    <source>
        <dbReference type="ARBA" id="ARBA00023033"/>
    </source>
</evidence>
<dbReference type="InterPro" id="IPR047146">
    <property type="entry name" value="Cyt_P450_E_CYP52_fungi"/>
</dbReference>
<name>A0A1C1CTQ6_9EURO</name>
<dbReference type="PANTHER" id="PTHR24287">
    <property type="entry name" value="P450, PUTATIVE (EUROFUNG)-RELATED"/>
    <property type="match status" value="1"/>
</dbReference>
<evidence type="ECO:0000313" key="12">
    <source>
        <dbReference type="Proteomes" id="UP000094526"/>
    </source>
</evidence>
<dbReference type="InterPro" id="IPR001128">
    <property type="entry name" value="Cyt_P450"/>
</dbReference>
<organism evidence="11 12">
    <name type="scientific">Cladophialophora carrionii</name>
    <dbReference type="NCBI Taxonomy" id="86049"/>
    <lineage>
        <taxon>Eukaryota</taxon>
        <taxon>Fungi</taxon>
        <taxon>Dikarya</taxon>
        <taxon>Ascomycota</taxon>
        <taxon>Pezizomycotina</taxon>
        <taxon>Eurotiomycetes</taxon>
        <taxon>Chaetothyriomycetidae</taxon>
        <taxon>Chaetothyriales</taxon>
        <taxon>Herpotrichiellaceae</taxon>
        <taxon>Cladophialophora</taxon>
    </lineage>
</organism>
<comment type="cofactor">
    <cofactor evidence="1 8">
        <name>heme</name>
        <dbReference type="ChEBI" id="CHEBI:30413"/>
    </cofactor>
</comment>
<keyword evidence="10" id="KW-1133">Transmembrane helix</keyword>
<gene>
    <name evidence="11" type="ORF">CLCR_08060</name>
</gene>
<dbReference type="GO" id="GO:0005506">
    <property type="term" value="F:iron ion binding"/>
    <property type="evidence" value="ECO:0007669"/>
    <property type="project" value="InterPro"/>
</dbReference>
<feature type="binding site" description="axial binding residue" evidence="8">
    <location>
        <position position="544"/>
    </location>
    <ligand>
        <name>heme</name>
        <dbReference type="ChEBI" id="CHEBI:30413"/>
    </ligand>
    <ligandPart>
        <name>Fe</name>
        <dbReference type="ChEBI" id="CHEBI:18248"/>
    </ligandPart>
</feature>
<evidence type="ECO:0000256" key="1">
    <source>
        <dbReference type="ARBA" id="ARBA00001971"/>
    </source>
</evidence>
<keyword evidence="6 8" id="KW-0408">Iron</keyword>
<protein>
    <submittedName>
        <fullName evidence="11">Cytochrome P450</fullName>
    </submittedName>
</protein>
<dbReference type="Gene3D" id="1.10.630.10">
    <property type="entry name" value="Cytochrome P450"/>
    <property type="match status" value="1"/>
</dbReference>
<dbReference type="Pfam" id="PF00067">
    <property type="entry name" value="p450"/>
    <property type="match status" value="1"/>
</dbReference>
<evidence type="ECO:0000313" key="11">
    <source>
        <dbReference type="EMBL" id="OCT51888.1"/>
    </source>
</evidence>
<dbReference type="eggNOG" id="KOG0157">
    <property type="taxonomic scope" value="Eukaryota"/>
</dbReference>
<proteinExistence type="inferred from homology"/>
<dbReference type="AlphaFoldDB" id="A0A1C1CTQ6"/>
<feature type="transmembrane region" description="Helical" evidence="10">
    <location>
        <begin position="79"/>
        <end position="99"/>
    </location>
</feature>
<dbReference type="OrthoDB" id="1470350at2759"/>
<dbReference type="PROSITE" id="PS00086">
    <property type="entry name" value="CYTOCHROME_P450"/>
    <property type="match status" value="1"/>
</dbReference>
<dbReference type="STRING" id="86049.A0A1C1CTQ6"/>
<comment type="similarity">
    <text evidence="2 9">Belongs to the cytochrome P450 family.</text>
</comment>
<dbReference type="VEuPathDB" id="FungiDB:G647_06237"/>
<keyword evidence="5 9" id="KW-0560">Oxidoreductase</keyword>
<comment type="caution">
    <text evidence="11">The sequence shown here is derived from an EMBL/GenBank/DDBJ whole genome shotgun (WGS) entry which is preliminary data.</text>
</comment>
<dbReference type="EMBL" id="LGRB01000009">
    <property type="protein sequence ID" value="OCT51888.1"/>
    <property type="molecule type" value="Genomic_DNA"/>
</dbReference>
<evidence type="ECO:0000256" key="5">
    <source>
        <dbReference type="ARBA" id="ARBA00023002"/>
    </source>
</evidence>
<dbReference type="PANTHER" id="PTHR24287:SF18">
    <property type="entry name" value="CYTOCHROME P450 MONOOXYGENASE APDE-RELATED"/>
    <property type="match status" value="1"/>
</dbReference>
<sequence>MWYTIKTFLASTYGQAQQSISPTGACSKTNPPDQSRQLLRYSAEHDKWTSNTTAMSLRSSGGGGGSTQEEQVTASLLRITFSSLILAFAPAALLLYLLVKRAGTKRAEARFEQSRRCGKPRLLRYRWPLAFDIIVEAFRMFEDNQILQWFVGIFEETGPTFEKTILGSRSIDTIEPENIESILYTNFSDYSLGARQAVFAPLLGNGIFTQDSAQWKHSRAMLRPLFSLNHPDTFTQVEEHAEHLLSCIPTGTFVDLQPLFFQFTFDTTTFLLFGKSMNSLQDKSARDGASTREAEFAEAFRVSQDFLFRRGRRGDLYWTVDNKQFRRHCSTVHKCIDEAVQEALSRASGDGKSGSVHSFLDALIEETRDPRVLRDQLLNVMLAGRDTTACCLTWTFRLLAQHPDVLAKLRSEIDSTVGVGKNSSSPDRKILKQMRYLSLVLREGIIPWPVVLRLYPSVPINSRTALRTTTIPRGGGTDGSEPIMVRKGEAVGFSIHAMHRLKRLYGEDAHSFRPDRWDPDVENAVDLKNIGWGYLPFGGGPRLCLGQEFALFEAGYVTVRMLQKFPTLVLDPRDTKIALGTEKQEVTLVLASKDGCRVKAARKAGDALVQI</sequence>
<dbReference type="Proteomes" id="UP000094526">
    <property type="component" value="Unassembled WGS sequence"/>
</dbReference>
<keyword evidence="4 8" id="KW-0479">Metal-binding</keyword>
<dbReference type="CDD" id="cd11063">
    <property type="entry name" value="CYP52"/>
    <property type="match status" value="1"/>
</dbReference>
<evidence type="ECO:0000256" key="8">
    <source>
        <dbReference type="PIRSR" id="PIRSR602402-1"/>
    </source>
</evidence>
<keyword evidence="10" id="KW-0812">Transmembrane</keyword>
<dbReference type="InterPro" id="IPR036396">
    <property type="entry name" value="Cyt_P450_sf"/>
</dbReference>
<dbReference type="GO" id="GO:0020037">
    <property type="term" value="F:heme binding"/>
    <property type="evidence" value="ECO:0007669"/>
    <property type="project" value="InterPro"/>
</dbReference>
<dbReference type="PRINTS" id="PR00464">
    <property type="entry name" value="EP450II"/>
</dbReference>
<evidence type="ECO:0000256" key="6">
    <source>
        <dbReference type="ARBA" id="ARBA00023004"/>
    </source>
</evidence>
<dbReference type="SUPFAM" id="SSF48264">
    <property type="entry name" value="Cytochrome P450"/>
    <property type="match status" value="1"/>
</dbReference>
<dbReference type="PRINTS" id="PR01239">
    <property type="entry name" value="EP450IICYP52"/>
</dbReference>
<dbReference type="VEuPathDB" id="FungiDB:CLCR_08060"/>
<dbReference type="PRINTS" id="PR00385">
    <property type="entry name" value="P450"/>
</dbReference>
<dbReference type="InterPro" id="IPR017972">
    <property type="entry name" value="Cyt_P450_CS"/>
</dbReference>
<keyword evidence="10" id="KW-0472">Membrane</keyword>
<keyword evidence="3 8" id="KW-0349">Heme</keyword>
<reference evidence="12" key="1">
    <citation type="submission" date="2015-07" db="EMBL/GenBank/DDBJ databases">
        <authorList>
            <person name="Teixeira M.M."/>
            <person name="Souza R.C."/>
            <person name="Almeida L.G."/>
            <person name="Vicente V.A."/>
            <person name="de Hoog S."/>
            <person name="Bocca A.L."/>
            <person name="de Almeida S.R."/>
            <person name="Vasconcelos A.T."/>
            <person name="Felipe M.S."/>
        </authorList>
    </citation>
    <scope>NUCLEOTIDE SEQUENCE [LARGE SCALE GENOMIC DNA]</scope>
    <source>
        <strain evidence="12">KSF</strain>
    </source>
</reference>
<evidence type="ECO:0000256" key="2">
    <source>
        <dbReference type="ARBA" id="ARBA00010617"/>
    </source>
</evidence>
<accession>A0A1C1CTQ6</accession>
<keyword evidence="12" id="KW-1185">Reference proteome</keyword>
<evidence type="ECO:0000256" key="9">
    <source>
        <dbReference type="RuleBase" id="RU000461"/>
    </source>
</evidence>
<evidence type="ECO:0000256" key="10">
    <source>
        <dbReference type="SAM" id="Phobius"/>
    </source>
</evidence>
<evidence type="ECO:0000256" key="4">
    <source>
        <dbReference type="ARBA" id="ARBA00022723"/>
    </source>
</evidence>
<dbReference type="GO" id="GO:0016712">
    <property type="term" value="F:oxidoreductase activity, acting on paired donors, with incorporation or reduction of molecular oxygen, reduced flavin or flavoprotein as one donor, and incorporation of one atom of oxygen"/>
    <property type="evidence" value="ECO:0007669"/>
    <property type="project" value="InterPro"/>
</dbReference>
<keyword evidence="7 9" id="KW-0503">Monooxygenase</keyword>